<dbReference type="InterPro" id="IPR001353">
    <property type="entry name" value="Proteasome_sua/b"/>
</dbReference>
<name>A0AAV1C9R1_OLDCO</name>
<dbReference type="GO" id="GO:0005839">
    <property type="term" value="C:proteasome core complex"/>
    <property type="evidence" value="ECO:0007669"/>
    <property type="project" value="InterPro"/>
</dbReference>
<sequence>MCEVRGPGHAADEEAPIAGFDDVSPKEEEDEIIFLCRPGLAFPERGHTFMGLICEGNNGVFLAIENPPSVASKPVVVDKVIELNSHVLAVCYQEETTCESILRDMQSQFRQHELETGRRNTVEEASKLVADALCVGKHKFRKRVKRYPADQVLLVGWDTEPAVPDLIIVNGVGERMRAANHSRGSGFPYLFPTLVSAKLMSFDR</sequence>
<dbReference type="EMBL" id="OX459118">
    <property type="protein sequence ID" value="CAI9092339.1"/>
    <property type="molecule type" value="Genomic_DNA"/>
</dbReference>
<dbReference type="AlphaFoldDB" id="A0AAV1C9R1"/>
<accession>A0AAV1C9R1</accession>
<feature type="region of interest" description="Disordered" evidence="1">
    <location>
        <begin position="1"/>
        <end position="24"/>
    </location>
</feature>
<organism evidence="2 3">
    <name type="scientific">Oldenlandia corymbosa var. corymbosa</name>
    <dbReference type="NCBI Taxonomy" id="529605"/>
    <lineage>
        <taxon>Eukaryota</taxon>
        <taxon>Viridiplantae</taxon>
        <taxon>Streptophyta</taxon>
        <taxon>Embryophyta</taxon>
        <taxon>Tracheophyta</taxon>
        <taxon>Spermatophyta</taxon>
        <taxon>Magnoliopsida</taxon>
        <taxon>eudicotyledons</taxon>
        <taxon>Gunneridae</taxon>
        <taxon>Pentapetalae</taxon>
        <taxon>asterids</taxon>
        <taxon>lamiids</taxon>
        <taxon>Gentianales</taxon>
        <taxon>Rubiaceae</taxon>
        <taxon>Rubioideae</taxon>
        <taxon>Spermacoceae</taxon>
        <taxon>Hedyotis-Oldenlandia complex</taxon>
        <taxon>Oldenlandia</taxon>
    </lineage>
</organism>
<dbReference type="InterPro" id="IPR029055">
    <property type="entry name" value="Ntn_hydrolases_N"/>
</dbReference>
<reference evidence="2" key="1">
    <citation type="submission" date="2023-03" db="EMBL/GenBank/DDBJ databases">
        <authorList>
            <person name="Julca I."/>
        </authorList>
    </citation>
    <scope>NUCLEOTIDE SEQUENCE</scope>
</reference>
<dbReference type="Pfam" id="PF00227">
    <property type="entry name" value="Proteasome"/>
    <property type="match status" value="1"/>
</dbReference>
<dbReference type="Gene3D" id="3.60.20.10">
    <property type="entry name" value="Glutamine Phosphoribosylpyrophosphate, subunit 1, domain 1"/>
    <property type="match status" value="1"/>
</dbReference>
<protein>
    <submittedName>
        <fullName evidence="2">OLC1v1027541C1</fullName>
    </submittedName>
</protein>
<evidence type="ECO:0000256" key="1">
    <source>
        <dbReference type="SAM" id="MobiDB-lite"/>
    </source>
</evidence>
<keyword evidence="3" id="KW-1185">Reference proteome</keyword>
<evidence type="ECO:0000313" key="3">
    <source>
        <dbReference type="Proteomes" id="UP001161247"/>
    </source>
</evidence>
<evidence type="ECO:0000313" key="2">
    <source>
        <dbReference type="EMBL" id="CAI9092339.1"/>
    </source>
</evidence>
<dbReference type="Proteomes" id="UP001161247">
    <property type="component" value="Chromosome 1"/>
</dbReference>
<gene>
    <name evidence="2" type="ORF">OLC1_LOCUS4029</name>
</gene>
<dbReference type="SUPFAM" id="SSF56235">
    <property type="entry name" value="N-terminal nucleophile aminohydrolases (Ntn hydrolases)"/>
    <property type="match status" value="1"/>
</dbReference>
<proteinExistence type="predicted"/>
<dbReference type="GO" id="GO:0051603">
    <property type="term" value="P:proteolysis involved in protein catabolic process"/>
    <property type="evidence" value="ECO:0007669"/>
    <property type="project" value="InterPro"/>
</dbReference>